<proteinExistence type="inferred from homology"/>
<evidence type="ECO:0000256" key="14">
    <source>
        <dbReference type="ARBA" id="ARBA00044770"/>
    </source>
</evidence>
<evidence type="ECO:0000256" key="16">
    <source>
        <dbReference type="ARBA" id="ARBA00049966"/>
    </source>
</evidence>
<dbReference type="GO" id="GO:0005886">
    <property type="term" value="C:plasma membrane"/>
    <property type="evidence" value="ECO:0007669"/>
    <property type="project" value="TreeGrafter"/>
</dbReference>
<feature type="transmembrane region" description="Helical" evidence="17">
    <location>
        <begin position="366"/>
        <end position="388"/>
    </location>
</feature>
<feature type="transmembrane region" description="Helical" evidence="17">
    <location>
        <begin position="330"/>
        <end position="360"/>
    </location>
</feature>
<evidence type="ECO:0000256" key="4">
    <source>
        <dbReference type="ARBA" id="ARBA00022692"/>
    </source>
</evidence>
<dbReference type="GO" id="GO:0051301">
    <property type="term" value="P:cell division"/>
    <property type="evidence" value="ECO:0007669"/>
    <property type="project" value="InterPro"/>
</dbReference>
<dbReference type="EMBL" id="CP097095">
    <property type="protein sequence ID" value="UQF79052.1"/>
    <property type="molecule type" value="Genomic_DNA"/>
</dbReference>
<feature type="transmembrane region" description="Helical" evidence="17">
    <location>
        <begin position="141"/>
        <end position="158"/>
    </location>
</feature>
<evidence type="ECO:0000256" key="2">
    <source>
        <dbReference type="ARBA" id="ARBA00022676"/>
    </source>
</evidence>
<reference evidence="18" key="1">
    <citation type="submission" date="2022-05" db="EMBL/GenBank/DDBJ databases">
        <title>Using nanopore sequencing to obtain complete genomes from saliva samples.</title>
        <authorList>
            <person name="Baker J.L."/>
        </authorList>
    </citation>
    <scope>NUCLEOTIDE SEQUENCE</scope>
    <source>
        <strain evidence="18">JCVI-JB-Ag32</strain>
    </source>
</reference>
<feature type="transmembrane region" description="Helical" evidence="17">
    <location>
        <begin position="300"/>
        <end position="318"/>
    </location>
</feature>
<evidence type="ECO:0000256" key="10">
    <source>
        <dbReference type="ARBA" id="ARBA00033270"/>
    </source>
</evidence>
<evidence type="ECO:0000256" key="12">
    <source>
        <dbReference type="ARBA" id="ARBA00041185"/>
    </source>
</evidence>
<evidence type="ECO:0000256" key="7">
    <source>
        <dbReference type="ARBA" id="ARBA00022989"/>
    </source>
</evidence>
<evidence type="ECO:0000313" key="18">
    <source>
        <dbReference type="EMBL" id="UQF79052.1"/>
    </source>
</evidence>
<dbReference type="KEGG" id="agh:M3I41_05415"/>
<keyword evidence="3" id="KW-0808">Transferase</keyword>
<comment type="subcellular location">
    <subcellularLocation>
        <location evidence="1">Membrane</location>
        <topology evidence="1">Multi-pass membrane protein</topology>
    </subcellularLocation>
</comment>
<evidence type="ECO:0000256" key="5">
    <source>
        <dbReference type="ARBA" id="ARBA00022960"/>
    </source>
</evidence>
<evidence type="ECO:0000256" key="9">
    <source>
        <dbReference type="ARBA" id="ARBA00032370"/>
    </source>
</evidence>
<dbReference type="EC" id="2.4.99.28" evidence="14"/>
<comment type="catalytic activity">
    <reaction evidence="15">
        <text>[GlcNAc-(1-&gt;4)-Mur2Ac(oyl-L-Ala-gamma-D-Glu-L-Lys-D-Ala-D-Ala)](n)-di-trans,octa-cis-undecaprenyl diphosphate + beta-D-GlcNAc-(1-&gt;4)-Mur2Ac(oyl-L-Ala-gamma-D-Glu-L-Lys-D-Ala-D-Ala)-di-trans,octa-cis-undecaprenyl diphosphate = [GlcNAc-(1-&gt;4)-Mur2Ac(oyl-L-Ala-gamma-D-Glu-L-Lys-D-Ala-D-Ala)](n+1)-di-trans,octa-cis-undecaprenyl diphosphate + di-trans,octa-cis-undecaprenyl diphosphate + H(+)</text>
        <dbReference type="Rhea" id="RHEA:23708"/>
        <dbReference type="Rhea" id="RHEA-COMP:9602"/>
        <dbReference type="Rhea" id="RHEA-COMP:9603"/>
        <dbReference type="ChEBI" id="CHEBI:15378"/>
        <dbReference type="ChEBI" id="CHEBI:58405"/>
        <dbReference type="ChEBI" id="CHEBI:60033"/>
        <dbReference type="ChEBI" id="CHEBI:78435"/>
        <dbReference type="EC" id="2.4.99.28"/>
    </reaction>
</comment>
<comment type="similarity">
    <text evidence="11">Belongs to the SEDS family. FtsW subfamily.</text>
</comment>
<dbReference type="Pfam" id="PF01098">
    <property type="entry name" value="FTSW_RODA_SPOVE"/>
    <property type="match status" value="1"/>
</dbReference>
<dbReference type="GO" id="GO:0008955">
    <property type="term" value="F:peptidoglycan glycosyltransferase activity"/>
    <property type="evidence" value="ECO:0007669"/>
    <property type="project" value="UniProtKB-EC"/>
</dbReference>
<evidence type="ECO:0000256" key="3">
    <source>
        <dbReference type="ARBA" id="ARBA00022679"/>
    </source>
</evidence>
<dbReference type="Proteomes" id="UP000830236">
    <property type="component" value="Chromosome"/>
</dbReference>
<gene>
    <name evidence="18" type="ORF">M3I41_05415</name>
</gene>
<evidence type="ECO:0000256" key="8">
    <source>
        <dbReference type="ARBA" id="ARBA00023136"/>
    </source>
</evidence>
<keyword evidence="4 17" id="KW-0812">Transmembrane</keyword>
<comment type="function">
    <text evidence="16">Peptidoglycan polymerase that is essential for cell division.</text>
</comment>
<dbReference type="InterPro" id="IPR001182">
    <property type="entry name" value="FtsW/RodA"/>
</dbReference>
<dbReference type="PANTHER" id="PTHR30474">
    <property type="entry name" value="CELL CYCLE PROTEIN"/>
    <property type="match status" value="1"/>
</dbReference>
<evidence type="ECO:0000256" key="11">
    <source>
        <dbReference type="ARBA" id="ARBA00038053"/>
    </source>
</evidence>
<feature type="transmembrane region" description="Helical" evidence="17">
    <location>
        <begin position="211"/>
        <end position="230"/>
    </location>
</feature>
<accession>A0A9E7D4I0</accession>
<dbReference type="GO" id="GO:0015648">
    <property type="term" value="F:lipid-linked peptidoglycan transporter activity"/>
    <property type="evidence" value="ECO:0007669"/>
    <property type="project" value="TreeGrafter"/>
</dbReference>
<feature type="transmembrane region" description="Helical" evidence="17">
    <location>
        <begin position="70"/>
        <end position="88"/>
    </location>
</feature>
<evidence type="ECO:0000256" key="17">
    <source>
        <dbReference type="SAM" id="Phobius"/>
    </source>
</evidence>
<feature type="transmembrane region" description="Helical" evidence="17">
    <location>
        <begin position="25"/>
        <end position="44"/>
    </location>
</feature>
<evidence type="ECO:0000256" key="1">
    <source>
        <dbReference type="ARBA" id="ARBA00004141"/>
    </source>
</evidence>
<keyword evidence="7 17" id="KW-1133">Transmembrane helix</keyword>
<keyword evidence="5" id="KW-0133">Cell shape</keyword>
<organism evidence="18 19">
    <name type="scientific">Actinomyces graevenitzii</name>
    <dbReference type="NCBI Taxonomy" id="55565"/>
    <lineage>
        <taxon>Bacteria</taxon>
        <taxon>Bacillati</taxon>
        <taxon>Actinomycetota</taxon>
        <taxon>Actinomycetes</taxon>
        <taxon>Actinomycetales</taxon>
        <taxon>Actinomycetaceae</taxon>
        <taxon>Actinomyces</taxon>
    </lineage>
</organism>
<feature type="transmembrane region" description="Helical" evidence="17">
    <location>
        <begin position="187"/>
        <end position="204"/>
    </location>
</feature>
<keyword evidence="8 17" id="KW-0472">Membrane</keyword>
<protein>
    <recommendedName>
        <fullName evidence="12">Probable peptidoglycan glycosyltransferase FtsW</fullName>
        <ecNumber evidence="14">2.4.99.28</ecNumber>
    </recommendedName>
    <alternativeName>
        <fullName evidence="13">Cell division protein FtsW</fullName>
    </alternativeName>
    <alternativeName>
        <fullName evidence="10">Cell wall polymerase</fullName>
    </alternativeName>
    <alternativeName>
        <fullName evidence="9">Peptidoglycan polymerase</fullName>
    </alternativeName>
</protein>
<dbReference type="GO" id="GO:0009252">
    <property type="term" value="P:peptidoglycan biosynthetic process"/>
    <property type="evidence" value="ECO:0007669"/>
    <property type="project" value="UniProtKB-KW"/>
</dbReference>
<dbReference type="PANTHER" id="PTHR30474:SF2">
    <property type="entry name" value="PEPTIDOGLYCAN GLYCOSYLTRANSFERASE FTSW-RELATED"/>
    <property type="match status" value="1"/>
</dbReference>
<keyword evidence="6" id="KW-0573">Peptidoglycan synthesis</keyword>
<dbReference type="AlphaFoldDB" id="A0A9E7D4I0"/>
<name>A0A9E7D4I0_9ACTO</name>
<sequence length="422" mass="45528">MKQAYFWVRGRYRGVKSWLDQFDALSYYLLIICATTLVLIGLYMDISIQQVQIASDSEGSASLTQLYEPYLRTTLIYLVGIAAAWGVSRLKPAIIIRYGWLMLVPAAILQTLIFTSLGVTIGGNAGWVQLPGIGPVQPAELSKLALILALAAVLDRYTGALTSRVALALMGFIVAATAGLVVLGKDLGSALVMVVIVAAMLVIAKFPAKYMAITGTLGAVGISILTYMSANRRARISAWWNMPSLADDESGLTYQPHHAEYAFAHGGVLGVGSDGSREKWGYLTQSESDYVYAVLGEEHGLVGTLAVLIIFLLIGYCCMRVMRAHVRNRYILFATTGICTWLVGQALINIMVATGLLPVLGVPLPLISKGGSSTVAIMLAVGVLACFARNEPSAIAVLRSQSQANRRTVLEALSKWRIWHRG</sequence>
<evidence type="ECO:0000256" key="15">
    <source>
        <dbReference type="ARBA" id="ARBA00049902"/>
    </source>
</evidence>
<evidence type="ECO:0000313" key="19">
    <source>
        <dbReference type="Proteomes" id="UP000830236"/>
    </source>
</evidence>
<dbReference type="GO" id="GO:0032153">
    <property type="term" value="C:cell division site"/>
    <property type="evidence" value="ECO:0007669"/>
    <property type="project" value="TreeGrafter"/>
</dbReference>
<keyword evidence="2" id="KW-0328">Glycosyltransferase</keyword>
<evidence type="ECO:0000256" key="13">
    <source>
        <dbReference type="ARBA" id="ARBA00041418"/>
    </source>
</evidence>
<dbReference type="GO" id="GO:0008360">
    <property type="term" value="P:regulation of cell shape"/>
    <property type="evidence" value="ECO:0007669"/>
    <property type="project" value="UniProtKB-KW"/>
</dbReference>
<evidence type="ECO:0000256" key="6">
    <source>
        <dbReference type="ARBA" id="ARBA00022984"/>
    </source>
</evidence>
<feature type="transmembrane region" description="Helical" evidence="17">
    <location>
        <begin position="100"/>
        <end position="121"/>
    </location>
</feature>
<feature type="transmembrane region" description="Helical" evidence="17">
    <location>
        <begin position="165"/>
        <end position="181"/>
    </location>
</feature>